<feature type="non-terminal residue" evidence="1">
    <location>
        <position position="189"/>
    </location>
</feature>
<evidence type="ECO:0000313" key="1">
    <source>
        <dbReference type="EMBL" id="SVB01307.1"/>
    </source>
</evidence>
<sequence>VFEQSRLGFVDMDAVDLPRTNADGEPVVEPTPEQRYLFDTQGWILIPGVLPADEVEEMRAFCERLHRNPESLPEDERSLIAGPLERLTDHPVIVGFMNEFLAHPALSSQDCYGFRMESASLCVRSAGEGTFGPHNGNGLWRLPGDSHNYRCIPGKARSGLTCIVWELNEVEHGGGGTMLVNGSHKAAFS</sequence>
<gene>
    <name evidence="1" type="ORF">METZ01_LOCUS154161</name>
</gene>
<accession>A0A382AJY6</accession>
<dbReference type="Pfam" id="PF05721">
    <property type="entry name" value="PhyH"/>
    <property type="match status" value="1"/>
</dbReference>
<name>A0A382AJY6_9ZZZZ</name>
<evidence type="ECO:0008006" key="2">
    <source>
        <dbReference type="Google" id="ProtNLM"/>
    </source>
</evidence>
<dbReference type="InterPro" id="IPR008775">
    <property type="entry name" value="Phytyl_CoA_dOase-like"/>
</dbReference>
<organism evidence="1">
    <name type="scientific">marine metagenome</name>
    <dbReference type="NCBI Taxonomy" id="408172"/>
    <lineage>
        <taxon>unclassified sequences</taxon>
        <taxon>metagenomes</taxon>
        <taxon>ecological metagenomes</taxon>
    </lineage>
</organism>
<dbReference type="AlphaFoldDB" id="A0A382AJY6"/>
<dbReference type="SUPFAM" id="SSF51197">
    <property type="entry name" value="Clavaminate synthase-like"/>
    <property type="match status" value="1"/>
</dbReference>
<feature type="non-terminal residue" evidence="1">
    <location>
        <position position="1"/>
    </location>
</feature>
<dbReference type="Gene3D" id="2.60.120.620">
    <property type="entry name" value="q2cbj1_9rhob like domain"/>
    <property type="match status" value="1"/>
</dbReference>
<proteinExistence type="predicted"/>
<protein>
    <recommendedName>
        <fullName evidence="2">Phytanoyl-CoA dioxygenase family protein</fullName>
    </recommendedName>
</protein>
<reference evidence="1" key="1">
    <citation type="submission" date="2018-05" db="EMBL/GenBank/DDBJ databases">
        <authorList>
            <person name="Lanie J.A."/>
            <person name="Ng W.-L."/>
            <person name="Kazmierczak K.M."/>
            <person name="Andrzejewski T.M."/>
            <person name="Davidsen T.M."/>
            <person name="Wayne K.J."/>
            <person name="Tettelin H."/>
            <person name="Glass J.I."/>
            <person name="Rusch D."/>
            <person name="Podicherti R."/>
            <person name="Tsui H.-C.T."/>
            <person name="Winkler M.E."/>
        </authorList>
    </citation>
    <scope>NUCLEOTIDE SEQUENCE</scope>
</reference>
<dbReference type="EMBL" id="UINC01025544">
    <property type="protein sequence ID" value="SVB01307.1"/>
    <property type="molecule type" value="Genomic_DNA"/>
</dbReference>